<evidence type="ECO:0000313" key="3">
    <source>
        <dbReference type="Proteomes" id="UP000243904"/>
    </source>
</evidence>
<reference evidence="3" key="1">
    <citation type="submission" date="2016-10" db="EMBL/GenBank/DDBJ databases">
        <authorList>
            <person name="Varghese N."/>
            <person name="Submissions S."/>
        </authorList>
    </citation>
    <scope>NUCLEOTIDE SEQUENCE [LARGE SCALE GENOMIC DNA]</scope>
    <source>
        <strain evidence="3">GAS369</strain>
    </source>
</reference>
<dbReference type="PROSITE" id="PS00018">
    <property type="entry name" value="EF_HAND_1"/>
    <property type="match status" value="2"/>
</dbReference>
<dbReference type="Proteomes" id="UP000243904">
    <property type="component" value="Chromosome I"/>
</dbReference>
<gene>
    <name evidence="2" type="ORF">SAMN05444158_0954</name>
</gene>
<dbReference type="Gene3D" id="1.10.238.10">
    <property type="entry name" value="EF-hand"/>
    <property type="match status" value="2"/>
</dbReference>
<name>A0A1H1PBH1_9BRAD</name>
<dbReference type="PROSITE" id="PS50222">
    <property type="entry name" value="EF_HAND_2"/>
    <property type="match status" value="1"/>
</dbReference>
<feature type="domain" description="EF-hand" evidence="1">
    <location>
        <begin position="48"/>
        <end position="83"/>
    </location>
</feature>
<dbReference type="Pfam" id="PF13202">
    <property type="entry name" value="EF-hand_5"/>
    <property type="match status" value="3"/>
</dbReference>
<evidence type="ECO:0000259" key="1">
    <source>
        <dbReference type="PROSITE" id="PS50222"/>
    </source>
</evidence>
<dbReference type="PROSITE" id="PS51318">
    <property type="entry name" value="TAT"/>
    <property type="match status" value="1"/>
</dbReference>
<protein>
    <submittedName>
        <fullName evidence="2">EF hand</fullName>
    </submittedName>
</protein>
<accession>A0A1H1PBH1</accession>
<dbReference type="EMBL" id="LT629750">
    <property type="protein sequence ID" value="SDS08497.1"/>
    <property type="molecule type" value="Genomic_DNA"/>
</dbReference>
<dbReference type="AlphaFoldDB" id="A0A1H1PBH1"/>
<dbReference type="InterPro" id="IPR002048">
    <property type="entry name" value="EF_hand_dom"/>
</dbReference>
<keyword evidence="3" id="KW-1185">Reference proteome</keyword>
<sequence length="135" mass="14549">MISRRSVLRTLTAATLIGGTLPAFGKSSHSSAIRMLDTDNDGTVDLAEAKKAASALFDKLDRDHDGTLDKRELAGRLSAKEFADADPDHDGTLTKDEYLAVVEQRFNAANSDSDSTLDAKELSTKAGRSLLRLLK</sequence>
<dbReference type="InterPro" id="IPR011992">
    <property type="entry name" value="EF-hand-dom_pair"/>
</dbReference>
<evidence type="ECO:0000313" key="2">
    <source>
        <dbReference type="EMBL" id="SDS08497.1"/>
    </source>
</evidence>
<dbReference type="GO" id="GO:0005509">
    <property type="term" value="F:calcium ion binding"/>
    <property type="evidence" value="ECO:0007669"/>
    <property type="project" value="InterPro"/>
</dbReference>
<dbReference type="SMART" id="SM00054">
    <property type="entry name" value="EFh"/>
    <property type="match status" value="3"/>
</dbReference>
<organism evidence="2 3">
    <name type="scientific">Bradyrhizobium canariense</name>
    <dbReference type="NCBI Taxonomy" id="255045"/>
    <lineage>
        <taxon>Bacteria</taxon>
        <taxon>Pseudomonadati</taxon>
        <taxon>Pseudomonadota</taxon>
        <taxon>Alphaproteobacteria</taxon>
        <taxon>Hyphomicrobiales</taxon>
        <taxon>Nitrobacteraceae</taxon>
        <taxon>Bradyrhizobium</taxon>
    </lineage>
</organism>
<dbReference type="SUPFAM" id="SSF47473">
    <property type="entry name" value="EF-hand"/>
    <property type="match status" value="1"/>
</dbReference>
<dbReference type="RefSeq" id="WP_100382194.1">
    <property type="nucleotide sequence ID" value="NZ_LT629750.1"/>
</dbReference>
<dbReference type="InterPro" id="IPR018247">
    <property type="entry name" value="EF_Hand_1_Ca_BS"/>
</dbReference>
<proteinExistence type="predicted"/>
<dbReference type="InterPro" id="IPR006311">
    <property type="entry name" value="TAT_signal"/>
</dbReference>